<organism evidence="2">
    <name type="scientific">Salmonella phage SP1a</name>
    <dbReference type="NCBI Taxonomy" id="2109652"/>
    <lineage>
        <taxon>Viruses</taxon>
        <taxon>Duplodnaviria</taxon>
        <taxon>Heunggongvirae</taxon>
        <taxon>Uroviricota</taxon>
        <taxon>Caudoviricetes</taxon>
        <taxon>Demerecviridae</taxon>
        <taxon>Markadamsvirinae</taxon>
        <taxon>Tequintavirus</taxon>
    </lineage>
</organism>
<evidence type="ECO:0000256" key="1">
    <source>
        <dbReference type="SAM" id="MobiDB-lite"/>
    </source>
</evidence>
<accession>A0A291LHH0</accession>
<reference evidence="2" key="1">
    <citation type="submission" date="2017-08" db="EMBL/GenBank/DDBJ databases">
        <authorList>
            <person name="de Groot N.N."/>
        </authorList>
    </citation>
    <scope>NUCLEOTIDE SEQUENCE</scope>
</reference>
<feature type="compositionally biased region" description="Acidic residues" evidence="1">
    <location>
        <begin position="64"/>
        <end position="73"/>
    </location>
</feature>
<name>A0A291LHH0_9CAUD</name>
<proteinExistence type="predicted"/>
<feature type="region of interest" description="Disordered" evidence="1">
    <location>
        <begin position="59"/>
        <end position="79"/>
    </location>
</feature>
<dbReference type="EMBL" id="MF774688">
    <property type="protein sequence ID" value="ATI18525.1"/>
    <property type="molecule type" value="Genomic_DNA"/>
</dbReference>
<sequence length="350" mass="37587">MLWMSDQRDTHFLYTRRCQKMTEEVAKSPETVASVAAELHRHEESDKKKWEKVRAYEEKHREHDDEDDEDDDDEHCHKYGKHKMQEPVNVFTSGLPGLLGGYPANAGAFGGEGMGLFGAILIGALLTGGFGGFGGFGGRGVVGDGTAVDAVLQNQDTASILAAINTTRTEANQGTGAVLSAVNNGFSQTTQNQSRDTQSVLTTIYGTGANLSNQICQETRNVIQGQLDLSRQIDQSFAANQIARAQDKFDSAQIAFQQTLQTNNQFAAVQAQMCANQNSLERQIAECCCELQTAIAGVTTARIQDELDACRLREAISAGSGANGQVINQIALSLGAITQTLAGLQAKLPA</sequence>
<evidence type="ECO:0000313" key="2">
    <source>
        <dbReference type="EMBL" id="ATI18525.1"/>
    </source>
</evidence>
<protein>
    <submittedName>
        <fullName evidence="2">Uncharacterized protein</fullName>
    </submittedName>
</protein>